<gene>
    <name evidence="2" type="ORF">WMO24_07195</name>
</gene>
<accession>A0ABV1GEE6</accession>
<dbReference type="Gene3D" id="3.40.640.10">
    <property type="entry name" value="Type I PLP-dependent aspartate aminotransferase-like (Major domain)"/>
    <property type="match status" value="1"/>
</dbReference>
<evidence type="ECO:0000313" key="2">
    <source>
        <dbReference type="EMBL" id="MEQ2520212.1"/>
    </source>
</evidence>
<dbReference type="GO" id="GO:0008483">
    <property type="term" value="F:transaminase activity"/>
    <property type="evidence" value="ECO:0007669"/>
    <property type="project" value="UniProtKB-KW"/>
</dbReference>
<proteinExistence type="inferred from homology"/>
<dbReference type="SUPFAM" id="SSF53383">
    <property type="entry name" value="PLP-dependent transferases"/>
    <property type="match status" value="1"/>
</dbReference>
<comment type="similarity">
    <text evidence="1">Belongs to the DegT/DnrJ/EryC1 family.</text>
</comment>
<dbReference type="InterPro" id="IPR015424">
    <property type="entry name" value="PyrdxlP-dep_Trfase"/>
</dbReference>
<dbReference type="Gene3D" id="3.90.1150.10">
    <property type="entry name" value="Aspartate Aminotransferase, domain 1"/>
    <property type="match status" value="1"/>
</dbReference>
<dbReference type="PIRSF" id="PIRSF000390">
    <property type="entry name" value="PLP_StrS"/>
    <property type="match status" value="1"/>
</dbReference>
<dbReference type="CDD" id="cd00616">
    <property type="entry name" value="AHBA_syn"/>
    <property type="match status" value="1"/>
</dbReference>
<sequence length="390" mass="43208">MEPKFIPLSVPNFCGNEKEYVNDAVVSEWVSTGGSKVPEFEKAIAEYVGAAGAVACNSGTSGLHLAMLAAGVGPGDEVIAPTLTFIAAVNPIRYAGAQPIFIGCGDSLCICPTLVREYLEANAEMRDGRCINKRTGAHIKAMVVVHVFGNMASMPGLLEIAKKYNLIVIEDATEALGTYYTDGPFKGKYAGTMGDIGVYSFNGNKIITTGAGGMVVSNNPEYLAHMKHLSTQAKSDELNYKHDEVGYNYRLTNVQAAMGLAQLEQLEGFIEHKNRMYDFYFQRLNGKGHYGIMPFREGVRSNKWFYSLYVYDEHPLKRDEIIRRLAERKIQTRPIWGLIQDQADYPRNESYGTDLARHYLDRIVNLPCSTSLTEEDAQRVVDVLLELSQG</sequence>
<reference evidence="2 3" key="1">
    <citation type="submission" date="2024-03" db="EMBL/GenBank/DDBJ databases">
        <title>Human intestinal bacterial collection.</title>
        <authorList>
            <person name="Pauvert C."/>
            <person name="Hitch T.C.A."/>
            <person name="Clavel T."/>
        </authorList>
    </citation>
    <scope>NUCLEOTIDE SEQUENCE [LARGE SCALE GENOMIC DNA]</scope>
    <source>
        <strain evidence="2 3">CLA-JM-H11</strain>
    </source>
</reference>
<dbReference type="RefSeq" id="WP_349215681.1">
    <property type="nucleotide sequence ID" value="NZ_JBBMFA010000084.1"/>
</dbReference>
<dbReference type="Proteomes" id="UP001477672">
    <property type="component" value="Unassembled WGS sequence"/>
</dbReference>
<dbReference type="InterPro" id="IPR015421">
    <property type="entry name" value="PyrdxlP-dep_Trfase_major"/>
</dbReference>
<dbReference type="PANTHER" id="PTHR30244:SF34">
    <property type="entry name" value="DTDP-4-AMINO-4,6-DIDEOXYGALACTOSE TRANSAMINASE"/>
    <property type="match status" value="1"/>
</dbReference>
<keyword evidence="2" id="KW-0808">Transferase</keyword>
<keyword evidence="2" id="KW-0032">Aminotransferase</keyword>
<dbReference type="PANTHER" id="PTHR30244">
    <property type="entry name" value="TRANSAMINASE"/>
    <property type="match status" value="1"/>
</dbReference>
<dbReference type="InterPro" id="IPR026385">
    <property type="entry name" value="LegC-like"/>
</dbReference>
<dbReference type="InterPro" id="IPR000653">
    <property type="entry name" value="DegT/StrS_aminotransferase"/>
</dbReference>
<keyword evidence="3" id="KW-1185">Reference proteome</keyword>
<evidence type="ECO:0000313" key="3">
    <source>
        <dbReference type="Proteomes" id="UP001477672"/>
    </source>
</evidence>
<dbReference type="NCBIfam" id="TIGR04181">
    <property type="entry name" value="NHT_00031"/>
    <property type="match status" value="1"/>
</dbReference>
<dbReference type="EMBL" id="JBBMFA010000084">
    <property type="protein sequence ID" value="MEQ2520212.1"/>
    <property type="molecule type" value="Genomic_DNA"/>
</dbReference>
<name>A0ABV1GEE6_9FIRM</name>
<dbReference type="Pfam" id="PF01041">
    <property type="entry name" value="DegT_DnrJ_EryC1"/>
    <property type="match status" value="1"/>
</dbReference>
<protein>
    <submittedName>
        <fullName evidence="2">LegC family aminotransferase</fullName>
    </submittedName>
</protein>
<comment type="caution">
    <text evidence="2">The sequence shown here is derived from an EMBL/GenBank/DDBJ whole genome shotgun (WGS) entry which is preliminary data.</text>
</comment>
<keyword evidence="1" id="KW-0663">Pyridoxal phosphate</keyword>
<evidence type="ECO:0000256" key="1">
    <source>
        <dbReference type="RuleBase" id="RU004508"/>
    </source>
</evidence>
<organism evidence="2 3">
    <name type="scientific">Ruthenibacterium intestinale</name>
    <dbReference type="NCBI Taxonomy" id="3133163"/>
    <lineage>
        <taxon>Bacteria</taxon>
        <taxon>Bacillati</taxon>
        <taxon>Bacillota</taxon>
        <taxon>Clostridia</taxon>
        <taxon>Eubacteriales</taxon>
        <taxon>Oscillospiraceae</taxon>
        <taxon>Ruthenibacterium</taxon>
    </lineage>
</organism>
<dbReference type="InterPro" id="IPR015422">
    <property type="entry name" value="PyrdxlP-dep_Trfase_small"/>
</dbReference>